<protein>
    <recommendedName>
        <fullName evidence="1">RNA helicase</fullName>
        <ecNumber evidence="1">3.6.4.13</ecNumber>
    </recommendedName>
</protein>
<dbReference type="InterPro" id="IPR011545">
    <property type="entry name" value="DEAD/DEAH_box_helicase_dom"/>
</dbReference>
<dbReference type="EC" id="3.6.4.13" evidence="1"/>
<dbReference type="PROSITE" id="PS51192">
    <property type="entry name" value="HELICASE_ATP_BIND_1"/>
    <property type="match status" value="1"/>
</dbReference>
<evidence type="ECO:0000259" key="14">
    <source>
        <dbReference type="PROSITE" id="PS51194"/>
    </source>
</evidence>
<evidence type="ECO:0000256" key="9">
    <source>
        <dbReference type="ARBA" id="ARBA00024352"/>
    </source>
</evidence>
<dbReference type="InterPro" id="IPR027417">
    <property type="entry name" value="P-loop_NTPase"/>
</dbReference>
<evidence type="ECO:0000313" key="16">
    <source>
        <dbReference type="EMBL" id="PRQ51435.1"/>
    </source>
</evidence>
<comment type="caution">
    <text evidence="16">The sequence shown here is derived from an EMBL/GenBank/DDBJ whole genome shotgun (WGS) entry which is preliminary data.</text>
</comment>
<feature type="domain" description="Helicase ATP-binding" evidence="13">
    <location>
        <begin position="71"/>
        <end position="241"/>
    </location>
</feature>
<reference evidence="16 17" key="1">
    <citation type="journal article" date="2018" name="Nat. Genet.">
        <title>The Rosa genome provides new insights in the design of modern roses.</title>
        <authorList>
            <person name="Bendahmane M."/>
        </authorList>
    </citation>
    <scope>NUCLEOTIDE SEQUENCE [LARGE SCALE GENOMIC DNA]</scope>
    <source>
        <strain evidence="17">cv. Old Blush</strain>
    </source>
</reference>
<evidence type="ECO:0000256" key="3">
    <source>
        <dbReference type="ARBA" id="ARBA00022741"/>
    </source>
</evidence>
<feature type="short sequence motif" description="Q motif" evidence="11">
    <location>
        <begin position="40"/>
        <end position="68"/>
    </location>
</feature>
<dbReference type="Pfam" id="PF00270">
    <property type="entry name" value="DEAD"/>
    <property type="match status" value="1"/>
</dbReference>
<keyword evidence="6 12" id="KW-0067">ATP-binding</keyword>
<evidence type="ECO:0000313" key="17">
    <source>
        <dbReference type="Proteomes" id="UP000238479"/>
    </source>
</evidence>
<dbReference type="GO" id="GO:0003723">
    <property type="term" value="F:RNA binding"/>
    <property type="evidence" value="ECO:0007669"/>
    <property type="project" value="UniProtKB-KW"/>
</dbReference>
<evidence type="ECO:0000256" key="2">
    <source>
        <dbReference type="ARBA" id="ARBA00022540"/>
    </source>
</evidence>
<dbReference type="GO" id="GO:0005524">
    <property type="term" value="F:ATP binding"/>
    <property type="evidence" value="ECO:0007669"/>
    <property type="project" value="UniProtKB-KW"/>
</dbReference>
<dbReference type="SMART" id="SM00490">
    <property type="entry name" value="HELICc"/>
    <property type="match status" value="1"/>
</dbReference>
<dbReference type="SMART" id="SM00487">
    <property type="entry name" value="DEXDc"/>
    <property type="match status" value="1"/>
</dbReference>
<keyword evidence="3 12" id="KW-0547">Nucleotide-binding</keyword>
<keyword evidence="17" id="KW-1185">Reference proteome</keyword>
<dbReference type="STRING" id="74649.A0A2P6RYC9"/>
<dbReference type="CDD" id="cd18787">
    <property type="entry name" value="SF2_C_DEAD"/>
    <property type="match status" value="1"/>
</dbReference>
<evidence type="ECO:0000256" key="5">
    <source>
        <dbReference type="ARBA" id="ARBA00022806"/>
    </source>
</evidence>
<dbReference type="InterPro" id="IPR001650">
    <property type="entry name" value="Helicase_C-like"/>
</dbReference>
<dbReference type="CDD" id="cd17939">
    <property type="entry name" value="DEADc_EIF4A"/>
    <property type="match status" value="1"/>
</dbReference>
<dbReference type="GO" id="GO:0016887">
    <property type="term" value="F:ATP hydrolysis activity"/>
    <property type="evidence" value="ECO:0007669"/>
    <property type="project" value="RHEA"/>
</dbReference>
<dbReference type="PROSITE" id="PS00039">
    <property type="entry name" value="DEAD_ATP_HELICASE"/>
    <property type="match status" value="1"/>
</dbReference>
<feature type="domain" description="Helicase C-terminal" evidence="14">
    <location>
        <begin position="252"/>
        <end position="413"/>
    </location>
</feature>
<comment type="catalytic activity">
    <reaction evidence="10">
        <text>ATP + H2O = ADP + phosphate + H(+)</text>
        <dbReference type="Rhea" id="RHEA:13065"/>
        <dbReference type="ChEBI" id="CHEBI:15377"/>
        <dbReference type="ChEBI" id="CHEBI:15378"/>
        <dbReference type="ChEBI" id="CHEBI:30616"/>
        <dbReference type="ChEBI" id="CHEBI:43474"/>
        <dbReference type="ChEBI" id="CHEBI:456216"/>
        <dbReference type="EC" id="3.6.4.13"/>
    </reaction>
</comment>
<dbReference type="PROSITE" id="PS51195">
    <property type="entry name" value="Q_MOTIF"/>
    <property type="match status" value="1"/>
</dbReference>
<keyword evidence="8" id="KW-0648">Protein biosynthesis</keyword>
<dbReference type="Proteomes" id="UP000238479">
    <property type="component" value="Chromosome 2"/>
</dbReference>
<feature type="domain" description="DEAD-box RNA helicase Q" evidence="15">
    <location>
        <begin position="40"/>
        <end position="68"/>
    </location>
</feature>
<proteinExistence type="inferred from homology"/>
<dbReference type="OrthoDB" id="10265785at2759"/>
<dbReference type="PANTHER" id="PTHR47958">
    <property type="entry name" value="ATP-DEPENDENT RNA HELICASE DBP3"/>
    <property type="match status" value="1"/>
</dbReference>
<dbReference type="Pfam" id="PF00271">
    <property type="entry name" value="Helicase_C"/>
    <property type="match status" value="1"/>
</dbReference>
<dbReference type="FunFam" id="3.40.50.300:FF:000089">
    <property type="entry name" value="Eukaryotic initiation factor 4A-II"/>
    <property type="match status" value="1"/>
</dbReference>
<evidence type="ECO:0000256" key="11">
    <source>
        <dbReference type="PROSITE-ProRule" id="PRU00552"/>
    </source>
</evidence>
<evidence type="ECO:0000256" key="12">
    <source>
        <dbReference type="RuleBase" id="RU000492"/>
    </source>
</evidence>
<evidence type="ECO:0000256" key="7">
    <source>
        <dbReference type="ARBA" id="ARBA00022884"/>
    </source>
</evidence>
<dbReference type="GO" id="GO:0003743">
    <property type="term" value="F:translation initiation factor activity"/>
    <property type="evidence" value="ECO:0007669"/>
    <property type="project" value="UniProtKB-KW"/>
</dbReference>
<keyword evidence="7" id="KW-0694">RNA-binding</keyword>
<dbReference type="Gene3D" id="3.40.50.300">
    <property type="entry name" value="P-loop containing nucleotide triphosphate hydrolases"/>
    <property type="match status" value="2"/>
</dbReference>
<evidence type="ECO:0000256" key="4">
    <source>
        <dbReference type="ARBA" id="ARBA00022801"/>
    </source>
</evidence>
<sequence length="413" mass="46957">MTGVASGSSQFDAHQYDAKMNQLLSTDGQEFFTSFDEVYESFDSMGLQENLLRGLYAYGFEKPSAIQQRGIVPFCRGLDVIQQAQSGTGKTATFCSGILQNIDYDLVQCQALALVPTRELARQIEKVMRALGDYLGVKVHACVGGTSVREDQRILQAGVHVVIGTPGRVLDMLKRQYLRSDCIKMFVLDEADEMLSLGFKDQIYDIFQQLPSNIQVGVFSATMPSEALELTKKFMNKPVRILVKRDELTLEGIKQFYVNVDKEQWKFDTLCDLYETLTITQCVIFVNTRRNVDWLTDKMRSRDHTVSAIHGEMEQNTRDIIMREFRSGSSRVLITTDLMARGIDVQQVSLVINYDLPTQPENYLHRIGRSGRFGRKGVAINFVTSDSERMLHDIKNFYQVVIEELPDRFGDLL</sequence>
<dbReference type="Gramene" id="PRQ51435">
    <property type="protein sequence ID" value="PRQ51435"/>
    <property type="gene ID" value="RchiOBHm_Chr2g0144411"/>
</dbReference>
<dbReference type="AlphaFoldDB" id="A0A2P6RYC9"/>
<gene>
    <name evidence="16" type="ORF">RchiOBHm_Chr2g0144411</name>
</gene>
<dbReference type="InterPro" id="IPR000629">
    <property type="entry name" value="RNA-helicase_DEAD-box_CS"/>
</dbReference>
<evidence type="ECO:0000256" key="8">
    <source>
        <dbReference type="ARBA" id="ARBA00022917"/>
    </source>
</evidence>
<dbReference type="GO" id="GO:0003724">
    <property type="term" value="F:RNA helicase activity"/>
    <property type="evidence" value="ECO:0007669"/>
    <property type="project" value="UniProtKB-EC"/>
</dbReference>
<evidence type="ECO:0000259" key="15">
    <source>
        <dbReference type="PROSITE" id="PS51195"/>
    </source>
</evidence>
<evidence type="ECO:0000259" key="13">
    <source>
        <dbReference type="PROSITE" id="PS51192"/>
    </source>
</evidence>
<name>A0A2P6RYC9_ROSCH</name>
<dbReference type="InterPro" id="IPR014001">
    <property type="entry name" value="Helicase_ATP-bd"/>
</dbReference>
<comment type="similarity">
    <text evidence="9">Belongs to the DEAD box helicase family. eIF4A subfamily.</text>
</comment>
<keyword evidence="2" id="KW-0396">Initiation factor</keyword>
<keyword evidence="4 12" id="KW-0378">Hydrolase</keyword>
<evidence type="ECO:0000256" key="10">
    <source>
        <dbReference type="ARBA" id="ARBA00047984"/>
    </source>
</evidence>
<dbReference type="EMBL" id="PDCK01000040">
    <property type="protein sequence ID" value="PRQ51435.1"/>
    <property type="molecule type" value="Genomic_DNA"/>
</dbReference>
<evidence type="ECO:0000256" key="6">
    <source>
        <dbReference type="ARBA" id="ARBA00022840"/>
    </source>
</evidence>
<evidence type="ECO:0000256" key="1">
    <source>
        <dbReference type="ARBA" id="ARBA00012552"/>
    </source>
</evidence>
<dbReference type="PROSITE" id="PS51194">
    <property type="entry name" value="HELICASE_CTER"/>
    <property type="match status" value="1"/>
</dbReference>
<organism evidence="16 17">
    <name type="scientific">Rosa chinensis</name>
    <name type="common">China rose</name>
    <dbReference type="NCBI Taxonomy" id="74649"/>
    <lineage>
        <taxon>Eukaryota</taxon>
        <taxon>Viridiplantae</taxon>
        <taxon>Streptophyta</taxon>
        <taxon>Embryophyta</taxon>
        <taxon>Tracheophyta</taxon>
        <taxon>Spermatophyta</taxon>
        <taxon>Magnoliopsida</taxon>
        <taxon>eudicotyledons</taxon>
        <taxon>Gunneridae</taxon>
        <taxon>Pentapetalae</taxon>
        <taxon>rosids</taxon>
        <taxon>fabids</taxon>
        <taxon>Rosales</taxon>
        <taxon>Rosaceae</taxon>
        <taxon>Rosoideae</taxon>
        <taxon>Rosoideae incertae sedis</taxon>
        <taxon>Rosa</taxon>
    </lineage>
</organism>
<dbReference type="FunFam" id="3.40.50.300:FF:000031">
    <property type="entry name" value="Eukaryotic initiation factor 4A-III"/>
    <property type="match status" value="1"/>
</dbReference>
<accession>A0A2P6RYC9</accession>
<keyword evidence="5 12" id="KW-0347">Helicase</keyword>
<dbReference type="InterPro" id="IPR014014">
    <property type="entry name" value="RNA_helicase_DEAD_Q_motif"/>
</dbReference>
<dbReference type="SUPFAM" id="SSF52540">
    <property type="entry name" value="P-loop containing nucleoside triphosphate hydrolases"/>
    <property type="match status" value="1"/>
</dbReference>